<name>A0A9D0ZSG7_9FIRM</name>
<sequence>GKTHEIGLEGYQEEGGTAYAGYHILVDGEEQIDCQTGESYGADLHYLEANGRGYFYFADKSGIDYANQAAFYTFQDGELTECLSVTGELRGSEEKLFSDWARGKLLCVGGNAILMVWADQSPCIGSFAVPVYLTAAEDGTISLSDQEFPMLDMKGMYREHWTANRSFSTESSPGSGEEAFTVNQGDTVDISEMVWADGSQYYKIVNRNEEEGWLKNDPEEDSKDGYFFEAFFSDSILAG</sequence>
<organism evidence="1 2">
    <name type="scientific">Candidatus Limivivens merdigallinarum</name>
    <dbReference type="NCBI Taxonomy" id="2840859"/>
    <lineage>
        <taxon>Bacteria</taxon>
        <taxon>Bacillati</taxon>
        <taxon>Bacillota</taxon>
        <taxon>Clostridia</taxon>
        <taxon>Lachnospirales</taxon>
        <taxon>Lachnospiraceae</taxon>
        <taxon>Lachnospiraceae incertae sedis</taxon>
        <taxon>Candidatus Limivivens</taxon>
    </lineage>
</organism>
<gene>
    <name evidence="1" type="ORF">IAB26_01080</name>
</gene>
<dbReference type="AlphaFoldDB" id="A0A9D0ZSG7"/>
<evidence type="ECO:0000313" key="1">
    <source>
        <dbReference type="EMBL" id="HIQ95132.1"/>
    </source>
</evidence>
<reference evidence="1" key="2">
    <citation type="journal article" date="2021" name="PeerJ">
        <title>Extensive microbial diversity within the chicken gut microbiome revealed by metagenomics and culture.</title>
        <authorList>
            <person name="Gilroy R."/>
            <person name="Ravi A."/>
            <person name="Getino M."/>
            <person name="Pursley I."/>
            <person name="Horton D.L."/>
            <person name="Alikhan N.F."/>
            <person name="Baker D."/>
            <person name="Gharbi K."/>
            <person name="Hall N."/>
            <person name="Watson M."/>
            <person name="Adriaenssens E.M."/>
            <person name="Foster-Nyarko E."/>
            <person name="Jarju S."/>
            <person name="Secka A."/>
            <person name="Antonio M."/>
            <person name="Oren A."/>
            <person name="Chaudhuri R.R."/>
            <person name="La Ragione R."/>
            <person name="Hildebrand F."/>
            <person name="Pallen M.J."/>
        </authorList>
    </citation>
    <scope>NUCLEOTIDE SEQUENCE</scope>
    <source>
        <strain evidence="1">ChiSjej3B21-11622</strain>
    </source>
</reference>
<reference evidence="1" key="1">
    <citation type="submission" date="2020-10" db="EMBL/GenBank/DDBJ databases">
        <authorList>
            <person name="Gilroy R."/>
        </authorList>
    </citation>
    <scope>NUCLEOTIDE SEQUENCE</scope>
    <source>
        <strain evidence="1">ChiSjej3B21-11622</strain>
    </source>
</reference>
<evidence type="ECO:0000313" key="2">
    <source>
        <dbReference type="Proteomes" id="UP000886886"/>
    </source>
</evidence>
<feature type="non-terminal residue" evidence="1">
    <location>
        <position position="1"/>
    </location>
</feature>
<comment type="caution">
    <text evidence="1">The sequence shown here is derived from an EMBL/GenBank/DDBJ whole genome shotgun (WGS) entry which is preliminary data.</text>
</comment>
<proteinExistence type="predicted"/>
<protein>
    <submittedName>
        <fullName evidence="1">Uncharacterized protein</fullName>
    </submittedName>
</protein>
<dbReference type="EMBL" id="DVFT01000015">
    <property type="protein sequence ID" value="HIQ95132.1"/>
    <property type="molecule type" value="Genomic_DNA"/>
</dbReference>
<dbReference type="Proteomes" id="UP000886886">
    <property type="component" value="Unassembled WGS sequence"/>
</dbReference>
<accession>A0A9D0ZSG7</accession>